<dbReference type="InterPro" id="IPR001041">
    <property type="entry name" value="2Fe-2S_ferredoxin-type"/>
</dbReference>
<evidence type="ECO:0000313" key="15">
    <source>
        <dbReference type="Proteomes" id="UP001165145"/>
    </source>
</evidence>
<dbReference type="SUPFAM" id="SSF53955">
    <property type="entry name" value="Lysozyme-like"/>
    <property type="match status" value="1"/>
</dbReference>
<keyword evidence="7" id="KW-0249">Electron transport</keyword>
<dbReference type="GO" id="GO:0042742">
    <property type="term" value="P:defense response to bacterium"/>
    <property type="evidence" value="ECO:0007669"/>
    <property type="project" value="UniProtKB-KW"/>
</dbReference>
<dbReference type="InterPro" id="IPR010241">
    <property type="entry name" value="Fd_pln"/>
</dbReference>
<evidence type="ECO:0000256" key="6">
    <source>
        <dbReference type="ARBA" id="ARBA00022723"/>
    </source>
</evidence>
<gene>
    <name evidence="13" type="ORF">Pcaca03_01850</name>
    <name evidence="12" type="ORF">SOASR016_01850</name>
</gene>
<evidence type="ECO:0000256" key="10">
    <source>
        <dbReference type="ARBA" id="ARBA00034078"/>
    </source>
</evidence>
<dbReference type="GO" id="GO:0051537">
    <property type="term" value="F:2 iron, 2 sulfur cluster binding"/>
    <property type="evidence" value="ECO:0007669"/>
    <property type="project" value="UniProtKB-KW"/>
</dbReference>
<dbReference type="GO" id="GO:0003796">
    <property type="term" value="F:lysozyme activity"/>
    <property type="evidence" value="ECO:0007669"/>
    <property type="project" value="InterPro"/>
</dbReference>
<dbReference type="PANTHER" id="PTHR43112:SF30">
    <property type="entry name" value="FERREDOXIN-3, CHLOROPLASTIC"/>
    <property type="match status" value="1"/>
</dbReference>
<dbReference type="GO" id="GO:0022900">
    <property type="term" value="P:electron transport chain"/>
    <property type="evidence" value="ECO:0007669"/>
    <property type="project" value="InterPro"/>
</dbReference>
<keyword evidence="8" id="KW-0408">Iron</keyword>
<dbReference type="InterPro" id="IPR023346">
    <property type="entry name" value="Lysozyme-like_dom_sf"/>
</dbReference>
<dbReference type="Pfam" id="PF00111">
    <property type="entry name" value="Fer2"/>
    <property type="match status" value="1"/>
</dbReference>
<evidence type="ECO:0000256" key="8">
    <source>
        <dbReference type="ARBA" id="ARBA00023004"/>
    </source>
</evidence>
<dbReference type="NCBIfam" id="TIGR02008">
    <property type="entry name" value="fdx_plant"/>
    <property type="match status" value="1"/>
</dbReference>
<dbReference type="EMBL" id="BSRL01000001">
    <property type="protein sequence ID" value="GLV67741.1"/>
    <property type="molecule type" value="Genomic_DNA"/>
</dbReference>
<evidence type="ECO:0000256" key="1">
    <source>
        <dbReference type="ARBA" id="ARBA00007874"/>
    </source>
</evidence>
<organism evidence="13 15">
    <name type="scientific">Pectobacterium carotovorum subsp. carotovorum</name>
    <name type="common">Erwinia carotovora subsp. carotovora</name>
    <dbReference type="NCBI Taxonomy" id="555"/>
    <lineage>
        <taxon>Bacteria</taxon>
        <taxon>Pseudomonadati</taxon>
        <taxon>Pseudomonadota</taxon>
        <taxon>Gammaproteobacteria</taxon>
        <taxon>Enterobacterales</taxon>
        <taxon>Pectobacteriaceae</taxon>
        <taxon>Pectobacterium</taxon>
    </lineage>
</organism>
<dbReference type="CDD" id="cd00207">
    <property type="entry name" value="fer2"/>
    <property type="match status" value="1"/>
</dbReference>
<keyword evidence="6" id="KW-0479">Metal-binding</keyword>
<dbReference type="GO" id="GO:0009055">
    <property type="term" value="F:electron transfer activity"/>
    <property type="evidence" value="ECO:0007669"/>
    <property type="project" value="InterPro"/>
</dbReference>
<dbReference type="InterPro" id="IPR023347">
    <property type="entry name" value="Lysozyme_dom_sf"/>
</dbReference>
<dbReference type="SUPFAM" id="SSF54292">
    <property type="entry name" value="2Fe-2S ferredoxin-like"/>
    <property type="match status" value="1"/>
</dbReference>
<proteinExistence type="inferred from homology"/>
<evidence type="ECO:0000256" key="4">
    <source>
        <dbReference type="ARBA" id="ARBA00022638"/>
    </source>
</evidence>
<feature type="domain" description="2Fe-2S ferredoxin-type" evidence="11">
    <location>
        <begin position="1"/>
        <end position="91"/>
    </location>
</feature>
<evidence type="ECO:0000259" key="11">
    <source>
        <dbReference type="PROSITE" id="PS51085"/>
    </source>
</evidence>
<keyword evidence="3" id="KW-0929">Antimicrobial</keyword>
<dbReference type="CDD" id="cd16902">
    <property type="entry name" value="pesticin_lyz"/>
    <property type="match status" value="1"/>
</dbReference>
<evidence type="ECO:0000313" key="14">
    <source>
        <dbReference type="Proteomes" id="UP001058167"/>
    </source>
</evidence>
<comment type="cofactor">
    <cofactor evidence="10">
        <name>[2Fe-2S] cluster</name>
        <dbReference type="ChEBI" id="CHEBI:190135"/>
    </cofactor>
</comment>
<keyword evidence="9" id="KW-0411">Iron-sulfur</keyword>
<keyword evidence="14" id="KW-1185">Reference proteome</keyword>
<evidence type="ECO:0000256" key="2">
    <source>
        <dbReference type="ARBA" id="ARBA00022448"/>
    </source>
</evidence>
<dbReference type="GO" id="GO:0046872">
    <property type="term" value="F:metal ion binding"/>
    <property type="evidence" value="ECO:0007669"/>
    <property type="project" value="UniProtKB-KW"/>
</dbReference>
<comment type="similarity">
    <text evidence="1">Belongs to the 2Fe2S plant-type ferredoxin family.</text>
</comment>
<sequence>MAIYIIKDMETGAEFEAPDDVYILDSFELNGVDSPYSCRAGACSSCVALLVSGQVDQSDGSFLTEKQKEKFILTCVAYPQSDCVIRTKAEELLEDEEQAEERLISDWLGINLDFLKTSEGFENKGYVPQDENGNVLDKSGVTVGMGVDLGQRTEAELLDDGVPKDIVDILKPYTTLKGNAAKEKLRTSPLTLTEEQANKLSSVYVQKMTTDVESQFNADATNISFNDLPPNTRTAITDLAYQYGVNLKSATPKAWGYITKQEWSALVKELRAFGDDYPTRRGREADLIQKDIDNDTYSSWDPYLDAVYLLSGRTPPWW</sequence>
<dbReference type="Proteomes" id="UP001165145">
    <property type="component" value="Unassembled WGS sequence"/>
</dbReference>
<reference evidence="12" key="1">
    <citation type="submission" date="2022-06" db="EMBL/GenBank/DDBJ databases">
        <title>Draft genome sequences of Pectobacterium carotovorum subsp. carotovorum str. NBRC12380.</title>
        <authorList>
            <person name="Wakabayashi Y."/>
            <person name="Kojima K."/>
        </authorList>
    </citation>
    <scope>NUCLEOTIDE SEQUENCE</scope>
    <source>
        <strain evidence="12">NBRC 12380</strain>
    </source>
</reference>
<keyword evidence="2" id="KW-0813">Transport</keyword>
<dbReference type="InterPro" id="IPR012675">
    <property type="entry name" value="Beta-grasp_dom_sf"/>
</dbReference>
<dbReference type="InterPro" id="IPR036010">
    <property type="entry name" value="2Fe-2S_ferredoxin-like_sf"/>
</dbReference>
<evidence type="ECO:0000256" key="9">
    <source>
        <dbReference type="ARBA" id="ARBA00023014"/>
    </source>
</evidence>
<protein>
    <recommendedName>
        <fullName evidence="11">2Fe-2S ferredoxin-type domain-containing protein</fullName>
    </recommendedName>
</protein>
<dbReference type="EMBL" id="BRLF01000001">
    <property type="protein sequence ID" value="GKX45433.1"/>
    <property type="molecule type" value="Genomic_DNA"/>
</dbReference>
<dbReference type="InterPro" id="IPR006058">
    <property type="entry name" value="2Fe2S_fd_BS"/>
</dbReference>
<accession>A0AAI9KWJ9</accession>
<dbReference type="AlphaFoldDB" id="A0AAI9KWJ9"/>
<evidence type="ECO:0000256" key="7">
    <source>
        <dbReference type="ARBA" id="ARBA00022982"/>
    </source>
</evidence>
<evidence type="ECO:0000256" key="3">
    <source>
        <dbReference type="ARBA" id="ARBA00022529"/>
    </source>
</evidence>
<dbReference type="PROSITE" id="PS00197">
    <property type="entry name" value="2FE2S_FER_1"/>
    <property type="match status" value="1"/>
</dbReference>
<dbReference type="GO" id="GO:0031640">
    <property type="term" value="P:killing of cells of another organism"/>
    <property type="evidence" value="ECO:0007669"/>
    <property type="project" value="UniProtKB-KW"/>
</dbReference>
<dbReference type="PANTHER" id="PTHR43112">
    <property type="entry name" value="FERREDOXIN"/>
    <property type="match status" value="1"/>
</dbReference>
<evidence type="ECO:0000256" key="5">
    <source>
        <dbReference type="ARBA" id="ARBA00022714"/>
    </source>
</evidence>
<evidence type="ECO:0000313" key="13">
    <source>
        <dbReference type="EMBL" id="GLV67741.1"/>
    </source>
</evidence>
<keyword evidence="5" id="KW-0001">2Fe-2S</keyword>
<name>A0AAI9KWJ9_PECCC</name>
<dbReference type="Gene3D" id="1.10.530.40">
    <property type="match status" value="1"/>
</dbReference>
<dbReference type="Proteomes" id="UP001058167">
    <property type="component" value="Unassembled WGS sequence"/>
</dbReference>
<keyword evidence="4" id="KW-0081">Bacteriolytic enzyme</keyword>
<reference evidence="13" key="2">
    <citation type="submission" date="2023-02" db="EMBL/GenBank/DDBJ databases">
        <title>Pectobacterium carotovorum subsp. carotovorum NBRC 12380.</title>
        <authorList>
            <person name="Ichikawa N."/>
            <person name="Sato H."/>
            <person name="Tonouchi N."/>
        </authorList>
    </citation>
    <scope>NUCLEOTIDE SEQUENCE</scope>
    <source>
        <strain evidence="13">NBRC 12380</strain>
    </source>
</reference>
<dbReference type="PROSITE" id="PS51085">
    <property type="entry name" value="2FE2S_FER_2"/>
    <property type="match status" value="1"/>
</dbReference>
<dbReference type="Gene3D" id="3.10.20.30">
    <property type="match status" value="1"/>
</dbReference>
<dbReference type="InterPro" id="IPR031922">
    <property type="entry name" value="Pesticin_C"/>
</dbReference>
<dbReference type="RefSeq" id="WP_010295890.1">
    <property type="nucleotide sequence ID" value="NZ_BRCO01000001.1"/>
</dbReference>
<comment type="caution">
    <text evidence="13">The sequence shown here is derived from an EMBL/GenBank/DDBJ whole genome shotgun (WGS) entry which is preliminary data.</text>
</comment>
<evidence type="ECO:0000313" key="12">
    <source>
        <dbReference type="EMBL" id="GKX45433.1"/>
    </source>
</evidence>
<dbReference type="Pfam" id="PF16754">
    <property type="entry name" value="Pesticin"/>
    <property type="match status" value="1"/>
</dbReference>